<feature type="domain" description="CusB-like barrel-sandwich hybrid" evidence="5">
    <location>
        <begin position="141"/>
        <end position="251"/>
    </location>
</feature>
<dbReference type="Gene3D" id="2.40.50.100">
    <property type="match status" value="1"/>
</dbReference>
<dbReference type="EMBL" id="AJYA01000005">
    <property type="protein sequence ID" value="EIM78517.1"/>
    <property type="molecule type" value="Genomic_DNA"/>
</dbReference>
<dbReference type="SUPFAM" id="SSF111369">
    <property type="entry name" value="HlyD-like secretion proteins"/>
    <property type="match status" value="1"/>
</dbReference>
<dbReference type="GO" id="GO:0046914">
    <property type="term" value="F:transition metal ion binding"/>
    <property type="evidence" value="ECO:0007669"/>
    <property type="project" value="TreeGrafter"/>
</dbReference>
<keyword evidence="2" id="KW-0812">Transmembrane</keyword>
<dbReference type="GO" id="GO:0060003">
    <property type="term" value="P:copper ion export"/>
    <property type="evidence" value="ECO:0007669"/>
    <property type="project" value="TreeGrafter"/>
</dbReference>
<comment type="caution">
    <text evidence="6">The sequence shown here is derived from an EMBL/GenBank/DDBJ whole genome shotgun (WGS) entry which is preliminary data.</text>
</comment>
<evidence type="ECO:0000259" key="3">
    <source>
        <dbReference type="Pfam" id="PF19335"/>
    </source>
</evidence>
<evidence type="ECO:0000256" key="2">
    <source>
        <dbReference type="SAM" id="Phobius"/>
    </source>
</evidence>
<feature type="domain" description="CusB-like three alpha-helical bundle" evidence="4">
    <location>
        <begin position="169"/>
        <end position="213"/>
    </location>
</feature>
<proteinExistence type="predicted"/>
<dbReference type="InterPro" id="IPR058790">
    <property type="entry name" value="BSH_CusB"/>
</dbReference>
<dbReference type="AlphaFoldDB" id="I5C9L5"/>
<keyword evidence="2" id="KW-0472">Membrane</keyword>
<dbReference type="InterPro" id="IPR045800">
    <property type="entry name" value="HMBD"/>
</dbReference>
<organism evidence="6 7">
    <name type="scientific">Nitritalea halalkaliphila LW7</name>
    <dbReference type="NCBI Taxonomy" id="1189621"/>
    <lineage>
        <taxon>Bacteria</taxon>
        <taxon>Pseudomonadati</taxon>
        <taxon>Bacteroidota</taxon>
        <taxon>Cytophagia</taxon>
        <taxon>Cytophagales</taxon>
        <taxon>Cyclobacteriaceae</taxon>
        <taxon>Nitritalea</taxon>
    </lineage>
</organism>
<keyword evidence="2" id="KW-1133">Transmembrane helix</keyword>
<dbReference type="STRING" id="1189621.A3SI_03268"/>
<gene>
    <name evidence="6" type="ORF">A3SI_03268</name>
</gene>
<feature type="transmembrane region" description="Helical" evidence="2">
    <location>
        <begin position="20"/>
        <end position="38"/>
    </location>
</feature>
<name>I5C9L5_9BACT</name>
<keyword evidence="1" id="KW-0813">Transport</keyword>
<sequence length="288" mass="31577">MSAWRQNIQENKMKVNTKIIAGFLVVFILGAGFGMLLGGGSEEVAEEEGDAGMWISPMHPHIRQNEPGQCPICGMDLVPMSQFKGMDNDDPFLLTMSEDAAALARVETEQVVRGAAAARLTLTGKIQANEQEIRRYAANYGARVEHLAVNFTGQQVRKGDLLAKLYAPELLSAQQELRQAAARKAQQPELYRAVREKLRLWKLSGDQIDALESGEELEDVLAIYADVSGIVTVRNVTEGDFITRGTVLFEIVDLSTVWAMLAVYEQDLPAVREGTEVELELSGAPGDA</sequence>
<dbReference type="OrthoDB" id="9806939at2"/>
<evidence type="ECO:0000313" key="7">
    <source>
        <dbReference type="Proteomes" id="UP000005551"/>
    </source>
</evidence>
<dbReference type="Proteomes" id="UP000005551">
    <property type="component" value="Unassembled WGS sequence"/>
</dbReference>
<evidence type="ECO:0000313" key="6">
    <source>
        <dbReference type="EMBL" id="EIM78517.1"/>
    </source>
</evidence>
<reference evidence="6 7" key="1">
    <citation type="submission" date="2012-05" db="EMBL/GenBank/DDBJ databases">
        <title>Genome sequence of Nitritalea halalkaliphila LW7.</title>
        <authorList>
            <person name="Jangir P.K."/>
            <person name="Singh A."/>
            <person name="Shivaji S."/>
            <person name="Sharma R."/>
        </authorList>
    </citation>
    <scope>NUCLEOTIDE SEQUENCE [LARGE SCALE GENOMIC DNA]</scope>
    <source>
        <strain evidence="6 7">LW7</strain>
    </source>
</reference>
<dbReference type="GO" id="GO:0030288">
    <property type="term" value="C:outer membrane-bounded periplasmic space"/>
    <property type="evidence" value="ECO:0007669"/>
    <property type="project" value="TreeGrafter"/>
</dbReference>
<dbReference type="PANTHER" id="PTHR30097:SF15">
    <property type="entry name" value="CATION EFFLUX SYSTEM PROTEIN CUSB"/>
    <property type="match status" value="1"/>
</dbReference>
<evidence type="ECO:0000256" key="1">
    <source>
        <dbReference type="ARBA" id="ARBA00022448"/>
    </source>
</evidence>
<dbReference type="GO" id="GO:0015679">
    <property type="term" value="P:plasma membrane copper ion transport"/>
    <property type="evidence" value="ECO:0007669"/>
    <property type="project" value="TreeGrafter"/>
</dbReference>
<evidence type="ECO:0000259" key="4">
    <source>
        <dbReference type="Pfam" id="PF25869"/>
    </source>
</evidence>
<feature type="domain" description="Heavy metal binding" evidence="3">
    <location>
        <begin position="54"/>
        <end position="79"/>
    </location>
</feature>
<dbReference type="Pfam" id="PF19335">
    <property type="entry name" value="HMBD"/>
    <property type="match status" value="1"/>
</dbReference>
<dbReference type="InterPro" id="IPR058791">
    <property type="entry name" value="3HB_CusB"/>
</dbReference>
<dbReference type="Pfam" id="PF25919">
    <property type="entry name" value="BSH_CusB"/>
    <property type="match status" value="1"/>
</dbReference>
<keyword evidence="7" id="KW-1185">Reference proteome</keyword>
<dbReference type="Pfam" id="PF25869">
    <property type="entry name" value="3HB_CusB"/>
    <property type="match status" value="1"/>
</dbReference>
<dbReference type="InterPro" id="IPR051909">
    <property type="entry name" value="MFP_Cation_Efflux"/>
</dbReference>
<accession>I5C9L5</accession>
<dbReference type="PANTHER" id="PTHR30097">
    <property type="entry name" value="CATION EFFLUX SYSTEM PROTEIN CUSB"/>
    <property type="match status" value="1"/>
</dbReference>
<evidence type="ECO:0000259" key="5">
    <source>
        <dbReference type="Pfam" id="PF25919"/>
    </source>
</evidence>
<protein>
    <submittedName>
        <fullName evidence="6">Metal transport-related, protein</fullName>
    </submittedName>
</protein>